<dbReference type="EMBL" id="JAEPBG010000009">
    <property type="protein sequence ID" value="MBK4736795.1"/>
    <property type="molecule type" value="Genomic_DNA"/>
</dbReference>
<evidence type="ECO:0000313" key="1">
    <source>
        <dbReference type="EMBL" id="MBK4736795.1"/>
    </source>
</evidence>
<protein>
    <submittedName>
        <fullName evidence="1">Uncharacterized protein</fullName>
    </submittedName>
</protein>
<sequence length="141" mass="15945">MSDVEFHHSVGMRTVLYLSPAVCTAALLAAQQSGLSLHEWMEHRISYVMADDEVAVERGLDALAPWSLACADLFARVANHAPEVLEGRWALLYERVRLEQSLWHQPTQSLDKDRDLLAEPYISKVRLRAAWPRLCAATFCL</sequence>
<gene>
    <name evidence="1" type="ORF">JJB74_19390</name>
</gene>
<reference evidence="1" key="1">
    <citation type="submission" date="2021-01" db="EMBL/GenBank/DDBJ databases">
        <title>Genome sequence of strain Noviherbaspirillum sp. DKR-6.</title>
        <authorList>
            <person name="Chaudhary D.K."/>
        </authorList>
    </citation>
    <scope>NUCLEOTIDE SEQUENCE</scope>
    <source>
        <strain evidence="1">DKR-6</strain>
    </source>
</reference>
<keyword evidence="2" id="KW-1185">Reference proteome</keyword>
<evidence type="ECO:0000313" key="2">
    <source>
        <dbReference type="Proteomes" id="UP000622890"/>
    </source>
</evidence>
<accession>A0A934W7U8</accession>
<dbReference type="Proteomes" id="UP000622890">
    <property type="component" value="Unassembled WGS sequence"/>
</dbReference>
<organism evidence="1 2">
    <name type="scientific">Noviherbaspirillum pedocola</name>
    <dbReference type="NCBI Taxonomy" id="2801341"/>
    <lineage>
        <taxon>Bacteria</taxon>
        <taxon>Pseudomonadati</taxon>
        <taxon>Pseudomonadota</taxon>
        <taxon>Betaproteobacteria</taxon>
        <taxon>Burkholderiales</taxon>
        <taxon>Oxalobacteraceae</taxon>
        <taxon>Noviherbaspirillum</taxon>
    </lineage>
</organism>
<dbReference type="AlphaFoldDB" id="A0A934W7U8"/>
<name>A0A934W7U8_9BURK</name>
<proteinExistence type="predicted"/>
<comment type="caution">
    <text evidence="1">The sequence shown here is derived from an EMBL/GenBank/DDBJ whole genome shotgun (WGS) entry which is preliminary data.</text>
</comment>
<dbReference type="RefSeq" id="WP_200594594.1">
    <property type="nucleotide sequence ID" value="NZ_JAEPBG010000009.1"/>
</dbReference>